<evidence type="ECO:0000256" key="3">
    <source>
        <dbReference type="SAM" id="MobiDB-lite"/>
    </source>
</evidence>
<evidence type="ECO:0008006" key="6">
    <source>
        <dbReference type="Google" id="ProtNLM"/>
    </source>
</evidence>
<keyword evidence="2" id="KW-0175">Coiled coil</keyword>
<dbReference type="Proteomes" id="UP000188993">
    <property type="component" value="Chromosome"/>
</dbReference>
<dbReference type="InterPro" id="IPR007157">
    <property type="entry name" value="PspA_VIPP1"/>
</dbReference>
<dbReference type="PANTHER" id="PTHR31088">
    <property type="entry name" value="MEMBRANE-ASSOCIATED PROTEIN VIPP1, CHLOROPLASTIC"/>
    <property type="match status" value="1"/>
</dbReference>
<evidence type="ECO:0000256" key="1">
    <source>
        <dbReference type="ARBA" id="ARBA00043985"/>
    </source>
</evidence>
<organism evidence="4 5">
    <name type="scientific">Jeotgalibaca dankookensis</name>
    <dbReference type="NCBI Taxonomy" id="708126"/>
    <lineage>
        <taxon>Bacteria</taxon>
        <taxon>Bacillati</taxon>
        <taxon>Bacillota</taxon>
        <taxon>Bacilli</taxon>
        <taxon>Lactobacillales</taxon>
        <taxon>Carnobacteriaceae</taxon>
        <taxon>Jeotgalibaca</taxon>
    </lineage>
</organism>
<proteinExistence type="inferred from homology"/>
<protein>
    <recommendedName>
        <fullName evidence="6">Phage shock protein A</fullName>
    </recommendedName>
</protein>
<accession>A0A1S6IQW7</accession>
<dbReference type="Pfam" id="PF04012">
    <property type="entry name" value="PspA_IM30"/>
    <property type="match status" value="1"/>
</dbReference>
<dbReference type="OrthoDB" id="9779630at2"/>
<name>A0A1S6IQW7_9LACT</name>
<dbReference type="RefSeq" id="WP_062469805.1">
    <property type="nucleotide sequence ID" value="NZ_BBYN01000015.1"/>
</dbReference>
<dbReference type="EMBL" id="CP019728">
    <property type="protein sequence ID" value="AQS53947.1"/>
    <property type="molecule type" value="Genomic_DNA"/>
</dbReference>
<feature type="region of interest" description="Disordered" evidence="3">
    <location>
        <begin position="203"/>
        <end position="225"/>
    </location>
</feature>
<dbReference type="STRING" id="708126.BW727_101581"/>
<sequence length="225" mass="25224">MAILGRFSDIISANVNAIIDRMEEPEKMIDQYLRDMMEDLAEVKQSTAGIMAEETRAKREIDQNEAEVNKYNQLAKKALEANNEDDARIFLSKKQELESVGAGLATSYAAAHENAVKMRQMHDKLAKDIETLRQRRAMIKGKLSVAKAQETLNDVSDNVTKSESAMGSFSRMEDKANRLLDEANAMSELNSEPMDSAKALEEKYANQTSAAVEDELERMKKELGK</sequence>
<dbReference type="KEGG" id="jda:BW727_101581"/>
<keyword evidence="5" id="KW-1185">Reference proteome</keyword>
<reference evidence="4 5" key="1">
    <citation type="journal article" date="2014" name="Int. J. Syst. Evol. Microbiol.">
        <title>Jeotgalibaca dankookensis gen. nov., sp. nov., a member of the family Carnobacteriaceae, isolated from seujeot (Korean traditional food).</title>
        <authorList>
            <person name="Lee D.G."/>
            <person name="Trujillo M.E."/>
            <person name="Kang H."/>
            <person name="Ahn T.Y."/>
        </authorList>
    </citation>
    <scope>NUCLEOTIDE SEQUENCE [LARGE SCALE GENOMIC DNA]</scope>
    <source>
        <strain evidence="4 5">EX-07</strain>
    </source>
</reference>
<comment type="similarity">
    <text evidence="1">Belongs to the PspA/Vipp/IM30 family.</text>
</comment>
<gene>
    <name evidence="4" type="ORF">BW727_101581</name>
</gene>
<evidence type="ECO:0000313" key="5">
    <source>
        <dbReference type="Proteomes" id="UP000188993"/>
    </source>
</evidence>
<dbReference type="AlphaFoldDB" id="A0A1S6IQW7"/>
<feature type="coiled-coil region" evidence="2">
    <location>
        <begin position="54"/>
        <end position="84"/>
    </location>
</feature>
<dbReference type="PANTHER" id="PTHR31088:SF6">
    <property type="entry name" value="PHAGE SHOCK PROTEIN A"/>
    <property type="match status" value="1"/>
</dbReference>
<evidence type="ECO:0000256" key="2">
    <source>
        <dbReference type="SAM" id="Coils"/>
    </source>
</evidence>
<evidence type="ECO:0000313" key="4">
    <source>
        <dbReference type="EMBL" id="AQS53947.1"/>
    </source>
</evidence>